<protein>
    <submittedName>
        <fullName evidence="2">Uncharacterized protein</fullName>
    </submittedName>
</protein>
<feature type="region of interest" description="Disordered" evidence="1">
    <location>
        <begin position="45"/>
        <end position="65"/>
    </location>
</feature>
<name>A0A2P2NVU0_RHIMU</name>
<evidence type="ECO:0000313" key="2">
    <source>
        <dbReference type="EMBL" id="MBX46539.1"/>
    </source>
</evidence>
<organism evidence="2">
    <name type="scientific">Rhizophora mucronata</name>
    <name type="common">Asiatic mangrove</name>
    <dbReference type="NCBI Taxonomy" id="61149"/>
    <lineage>
        <taxon>Eukaryota</taxon>
        <taxon>Viridiplantae</taxon>
        <taxon>Streptophyta</taxon>
        <taxon>Embryophyta</taxon>
        <taxon>Tracheophyta</taxon>
        <taxon>Spermatophyta</taxon>
        <taxon>Magnoliopsida</taxon>
        <taxon>eudicotyledons</taxon>
        <taxon>Gunneridae</taxon>
        <taxon>Pentapetalae</taxon>
        <taxon>rosids</taxon>
        <taxon>fabids</taxon>
        <taxon>Malpighiales</taxon>
        <taxon>Rhizophoraceae</taxon>
        <taxon>Rhizophora</taxon>
    </lineage>
</organism>
<reference evidence="2" key="1">
    <citation type="submission" date="2018-02" db="EMBL/GenBank/DDBJ databases">
        <title>Rhizophora mucronata_Transcriptome.</title>
        <authorList>
            <person name="Meera S.P."/>
            <person name="Sreeshan A."/>
            <person name="Augustine A."/>
        </authorList>
    </citation>
    <scope>NUCLEOTIDE SEQUENCE</scope>
    <source>
        <tissue evidence="2">Leaf</tissue>
    </source>
</reference>
<accession>A0A2P2NVU0</accession>
<dbReference type="AlphaFoldDB" id="A0A2P2NVU0"/>
<dbReference type="EMBL" id="GGEC01066055">
    <property type="protein sequence ID" value="MBX46539.1"/>
    <property type="molecule type" value="Transcribed_RNA"/>
</dbReference>
<proteinExistence type="predicted"/>
<sequence length="65" mass="7437">MYVIASLELSWRINTICFIVSMNQGKISTQLLFVLTVPKIQDTTQNNKSLNPSHYSSFSVLESWI</sequence>
<evidence type="ECO:0000256" key="1">
    <source>
        <dbReference type="SAM" id="MobiDB-lite"/>
    </source>
</evidence>